<dbReference type="Gene3D" id="3.30.450.30">
    <property type="entry name" value="Dynein light chain 2a, cytoplasmic"/>
    <property type="match status" value="1"/>
</dbReference>
<accession>A0AAD9MSZ5</accession>
<proteinExistence type="predicted"/>
<evidence type="ECO:0000313" key="2">
    <source>
        <dbReference type="EMBL" id="KAK2144667.1"/>
    </source>
</evidence>
<keyword evidence="3" id="KW-1185">Reference proteome</keyword>
<dbReference type="GO" id="GO:0003779">
    <property type="term" value="F:actin binding"/>
    <property type="evidence" value="ECO:0007669"/>
    <property type="project" value="InterPro"/>
</dbReference>
<sequence length="393" mass="45253">MLFQLFLMYQIHRMHPLKSKRKVLTARRPIQETGPAVMSLKFYDDEIPCKQSNLLDTDLLVLDVIDDFELSVTWGHFAEFPGCCCEKLAEFRLVAEMMTFNGLTMLTFFCVTFLCTEVTPDTVIMCLMFSVVLSASESMFHQLSTKVMRVIFIISLCVGDITVKKIKRWIIPVGIGCGLFVFIIILVSIIIICLVRKKRRERNIQSSEGNHKREQSLATSNNRYGTSIHISEEVALKDQQKKDYPNMSEYENVSNGLQVDMPGWSEYLFQLKNENHLMHLAIKSMTNAHWATTPGFKMTQKETSCLSSIINYSNHRLKQFQLAGKTYITDVYTGEVSEQHLHGIRKNRRDGKECAWIAKTNGYLVVGVAEESEDKACIDTVWKIFRYLQNQYE</sequence>
<dbReference type="EMBL" id="JAODUP010000738">
    <property type="protein sequence ID" value="KAK2144667.1"/>
    <property type="molecule type" value="Genomic_DNA"/>
</dbReference>
<evidence type="ECO:0000256" key="1">
    <source>
        <dbReference type="SAM" id="Phobius"/>
    </source>
</evidence>
<dbReference type="SUPFAM" id="SSF55770">
    <property type="entry name" value="Profilin (actin-binding protein)"/>
    <property type="match status" value="1"/>
</dbReference>
<gene>
    <name evidence="2" type="ORF">LSH36_738g00029</name>
</gene>
<dbReference type="Pfam" id="PF00235">
    <property type="entry name" value="Profilin"/>
    <property type="match status" value="1"/>
</dbReference>
<dbReference type="InterPro" id="IPR036140">
    <property type="entry name" value="PFN_sf"/>
</dbReference>
<reference evidence="2" key="1">
    <citation type="journal article" date="2023" name="Mol. Biol. Evol.">
        <title>Third-Generation Sequencing Reveals the Adaptive Role of the Epigenome in Three Deep-Sea Polychaetes.</title>
        <authorList>
            <person name="Perez M."/>
            <person name="Aroh O."/>
            <person name="Sun Y."/>
            <person name="Lan Y."/>
            <person name="Juniper S.K."/>
            <person name="Young C.R."/>
            <person name="Angers B."/>
            <person name="Qian P.Y."/>
        </authorList>
    </citation>
    <scope>NUCLEOTIDE SEQUENCE</scope>
    <source>
        <strain evidence="2">P08H-3</strain>
    </source>
</reference>
<evidence type="ECO:0008006" key="4">
    <source>
        <dbReference type="Google" id="ProtNLM"/>
    </source>
</evidence>
<keyword evidence="1" id="KW-0472">Membrane</keyword>
<dbReference type="InterPro" id="IPR048278">
    <property type="entry name" value="PFN"/>
</dbReference>
<keyword evidence="1" id="KW-0812">Transmembrane</keyword>
<feature type="transmembrane region" description="Helical" evidence="1">
    <location>
        <begin position="169"/>
        <end position="195"/>
    </location>
</feature>
<comment type="caution">
    <text evidence="2">The sequence shown here is derived from an EMBL/GenBank/DDBJ whole genome shotgun (WGS) entry which is preliminary data.</text>
</comment>
<protein>
    <recommendedName>
        <fullName evidence="4">Profilin</fullName>
    </recommendedName>
</protein>
<dbReference type="Proteomes" id="UP001208570">
    <property type="component" value="Unassembled WGS sequence"/>
</dbReference>
<organism evidence="2 3">
    <name type="scientific">Paralvinella palmiformis</name>
    <dbReference type="NCBI Taxonomy" id="53620"/>
    <lineage>
        <taxon>Eukaryota</taxon>
        <taxon>Metazoa</taxon>
        <taxon>Spiralia</taxon>
        <taxon>Lophotrochozoa</taxon>
        <taxon>Annelida</taxon>
        <taxon>Polychaeta</taxon>
        <taxon>Sedentaria</taxon>
        <taxon>Canalipalpata</taxon>
        <taxon>Terebellida</taxon>
        <taxon>Terebelliformia</taxon>
        <taxon>Alvinellidae</taxon>
        <taxon>Paralvinella</taxon>
    </lineage>
</organism>
<keyword evidence="1" id="KW-1133">Transmembrane helix</keyword>
<evidence type="ECO:0000313" key="3">
    <source>
        <dbReference type="Proteomes" id="UP001208570"/>
    </source>
</evidence>
<dbReference type="AlphaFoldDB" id="A0AAD9MSZ5"/>
<name>A0AAD9MSZ5_9ANNE</name>